<accession>A0A5C0SJD3</accession>
<dbReference type="OrthoDB" id="9811743at2"/>
<evidence type="ECO:0000313" key="4">
    <source>
        <dbReference type="Proteomes" id="UP000324646"/>
    </source>
</evidence>
<keyword evidence="1" id="KW-0520">NAD</keyword>
<dbReference type="InterPro" id="IPR016040">
    <property type="entry name" value="NAD(P)-bd_dom"/>
</dbReference>
<feature type="domain" description="NAD(P)-binding" evidence="2">
    <location>
        <begin position="7"/>
        <end position="321"/>
    </location>
</feature>
<keyword evidence="4" id="KW-1185">Reference proteome</keyword>
<dbReference type="AlphaFoldDB" id="A0A5C0SJD3"/>
<protein>
    <submittedName>
        <fullName evidence="3">NAD-dependent epimerase/dehydratase family protein</fullName>
    </submittedName>
</protein>
<evidence type="ECO:0000259" key="2">
    <source>
        <dbReference type="Pfam" id="PF16363"/>
    </source>
</evidence>
<dbReference type="KEGG" id="crs:FQB35_02635"/>
<dbReference type="Gene3D" id="3.90.25.10">
    <property type="entry name" value="UDP-galactose 4-epimerase, domain 1"/>
    <property type="match status" value="1"/>
</dbReference>
<proteinExistence type="predicted"/>
<evidence type="ECO:0000313" key="3">
    <source>
        <dbReference type="EMBL" id="QEK13564.1"/>
    </source>
</evidence>
<dbReference type="EMBL" id="CP042243">
    <property type="protein sequence ID" value="QEK13564.1"/>
    <property type="molecule type" value="Genomic_DNA"/>
</dbReference>
<sequence>MKMNTILVTGGAGFIGSHLIEKLLYCGKNIIAIDNFNDYYDPKAKEKNLMEIKSNMKRLGIDKGRFKLYRQDIRNKTEINRIFKEHKIDIIIHLAAMAGVRYSILAPDLYYDVNVNGTLNLLEAAKENKIDKFIFASSSSVYGNNKKIPFNENDSVDCPISPYAASKKAGELLCYTYYHLHKISIACLRFFTVYGPRQRPDLAIHKFAKCIMEGKKIPFFGDGDTQRDYTYIDDIIDGIIKTMVWMKKNKRQYEIFNLGNSRTIFLNQMVKTLEEVLNKKALLEKLPSQPGDMGKTYADIIKAKTILGYAPKKDFKEGVEDFVKWMKK</sequence>
<dbReference type="PRINTS" id="PR01713">
    <property type="entry name" value="NUCEPIMERASE"/>
</dbReference>
<dbReference type="Proteomes" id="UP000324646">
    <property type="component" value="Chromosome"/>
</dbReference>
<dbReference type="InterPro" id="IPR036291">
    <property type="entry name" value="NAD(P)-bd_dom_sf"/>
</dbReference>
<name>A0A5C0SJD3_CRATE</name>
<dbReference type="Pfam" id="PF16363">
    <property type="entry name" value="GDP_Man_Dehyd"/>
    <property type="match status" value="1"/>
</dbReference>
<dbReference type="SUPFAM" id="SSF51735">
    <property type="entry name" value="NAD(P)-binding Rossmann-fold domains"/>
    <property type="match status" value="1"/>
</dbReference>
<organism evidence="3 4">
    <name type="scientific">Crassaminicella thermophila</name>
    <dbReference type="NCBI Taxonomy" id="2599308"/>
    <lineage>
        <taxon>Bacteria</taxon>
        <taxon>Bacillati</taxon>
        <taxon>Bacillota</taxon>
        <taxon>Clostridia</taxon>
        <taxon>Eubacteriales</taxon>
        <taxon>Clostridiaceae</taxon>
        <taxon>Crassaminicella</taxon>
    </lineage>
</organism>
<reference evidence="3 4" key="1">
    <citation type="submission" date="2019-07" db="EMBL/GenBank/DDBJ databases">
        <title>Complete genome of Crassaminicella thermophila SY095.</title>
        <authorList>
            <person name="Li X."/>
        </authorList>
    </citation>
    <scope>NUCLEOTIDE SEQUENCE [LARGE SCALE GENOMIC DNA]</scope>
    <source>
        <strain evidence="3 4">SY095</strain>
    </source>
</reference>
<dbReference type="PANTHER" id="PTHR43574">
    <property type="entry name" value="EPIMERASE-RELATED"/>
    <property type="match status" value="1"/>
</dbReference>
<dbReference type="Gene3D" id="3.40.50.720">
    <property type="entry name" value="NAD(P)-binding Rossmann-like Domain"/>
    <property type="match status" value="1"/>
</dbReference>
<evidence type="ECO:0000256" key="1">
    <source>
        <dbReference type="ARBA" id="ARBA00023027"/>
    </source>
</evidence>
<gene>
    <name evidence="3" type="ORF">FQB35_02635</name>
</gene>